<reference evidence="2" key="1">
    <citation type="submission" date="2017-07" db="EMBL/GenBank/DDBJ databases">
        <title>Taro Niue Genome Assembly and Annotation.</title>
        <authorList>
            <person name="Atibalentja N."/>
            <person name="Keating K."/>
            <person name="Fields C.J."/>
        </authorList>
    </citation>
    <scope>NUCLEOTIDE SEQUENCE</scope>
    <source>
        <strain evidence="2">Niue_2</strain>
        <tissue evidence="2">Leaf</tissue>
    </source>
</reference>
<name>A0A843VS53_COLES</name>
<feature type="region of interest" description="Disordered" evidence="1">
    <location>
        <begin position="1"/>
        <end position="24"/>
    </location>
</feature>
<dbReference type="AlphaFoldDB" id="A0A843VS53"/>
<evidence type="ECO:0000313" key="3">
    <source>
        <dbReference type="Proteomes" id="UP000652761"/>
    </source>
</evidence>
<accession>A0A843VS53</accession>
<dbReference type="EMBL" id="NMUH01001845">
    <property type="protein sequence ID" value="MQL95864.1"/>
    <property type="molecule type" value="Genomic_DNA"/>
</dbReference>
<comment type="caution">
    <text evidence="2">The sequence shown here is derived from an EMBL/GenBank/DDBJ whole genome shotgun (WGS) entry which is preliminary data.</text>
</comment>
<evidence type="ECO:0000313" key="2">
    <source>
        <dbReference type="EMBL" id="MQL95864.1"/>
    </source>
</evidence>
<organism evidence="2 3">
    <name type="scientific">Colocasia esculenta</name>
    <name type="common">Wild taro</name>
    <name type="synonym">Arum esculentum</name>
    <dbReference type="NCBI Taxonomy" id="4460"/>
    <lineage>
        <taxon>Eukaryota</taxon>
        <taxon>Viridiplantae</taxon>
        <taxon>Streptophyta</taxon>
        <taxon>Embryophyta</taxon>
        <taxon>Tracheophyta</taxon>
        <taxon>Spermatophyta</taxon>
        <taxon>Magnoliopsida</taxon>
        <taxon>Liliopsida</taxon>
        <taxon>Araceae</taxon>
        <taxon>Aroideae</taxon>
        <taxon>Colocasieae</taxon>
        <taxon>Colocasia</taxon>
    </lineage>
</organism>
<evidence type="ECO:0008006" key="4">
    <source>
        <dbReference type="Google" id="ProtNLM"/>
    </source>
</evidence>
<feature type="compositionally biased region" description="Polar residues" evidence="1">
    <location>
        <begin position="1"/>
        <end position="16"/>
    </location>
</feature>
<evidence type="ECO:0000256" key="1">
    <source>
        <dbReference type="SAM" id="MobiDB-lite"/>
    </source>
</evidence>
<gene>
    <name evidence="2" type="ORF">Taro_028531</name>
</gene>
<proteinExistence type="predicted"/>
<keyword evidence="3" id="KW-1185">Reference proteome</keyword>
<sequence>MAAGSQQVASQCSPGSRPSGKKECPHCGRAHGGTECWKLVGKCLKCGSSEHQIRDCSRLQQGVQRPAPAPVAAAAATLATGTSFTTCWGRVEELLVAGEQEIKHTKLIFFPCSSASTYAHHLLGVDQSSEDAFQASGIVTLLGDAIL</sequence>
<dbReference type="Proteomes" id="UP000652761">
    <property type="component" value="Unassembled WGS sequence"/>
</dbReference>
<protein>
    <recommendedName>
        <fullName evidence="4">CCHC-type domain-containing protein</fullName>
    </recommendedName>
</protein>